<dbReference type="CDD" id="cd06779">
    <property type="entry name" value="cpPDZ_Deg_HtrA-like"/>
    <property type="match status" value="1"/>
</dbReference>
<keyword evidence="7" id="KW-1185">Reference proteome</keyword>
<dbReference type="GO" id="GO:0006508">
    <property type="term" value="P:proteolysis"/>
    <property type="evidence" value="ECO:0007669"/>
    <property type="project" value="UniProtKB-KW"/>
</dbReference>
<dbReference type="eggNOG" id="COG0265">
    <property type="taxonomic scope" value="Bacteria"/>
</dbReference>
<evidence type="ECO:0000313" key="7">
    <source>
        <dbReference type="Proteomes" id="UP000002027"/>
    </source>
</evidence>
<accession>D1CAA3</accession>
<dbReference type="Pfam" id="PF13180">
    <property type="entry name" value="PDZ_2"/>
    <property type="match status" value="1"/>
</dbReference>
<evidence type="ECO:0000256" key="2">
    <source>
        <dbReference type="ARBA" id="ARBA00022801"/>
    </source>
</evidence>
<dbReference type="SMART" id="SM00228">
    <property type="entry name" value="PDZ"/>
    <property type="match status" value="1"/>
</dbReference>
<dbReference type="PANTHER" id="PTHR43343:SF3">
    <property type="entry name" value="PROTEASE DO-LIKE 8, CHLOROPLASTIC"/>
    <property type="match status" value="1"/>
</dbReference>
<dbReference type="AlphaFoldDB" id="D1CAA3"/>
<feature type="region of interest" description="Disordered" evidence="3">
    <location>
        <begin position="36"/>
        <end position="70"/>
    </location>
</feature>
<dbReference type="Proteomes" id="UP000002027">
    <property type="component" value="Chromosome 2"/>
</dbReference>
<sequence>MMLTRRTATYWGMAVLLLLLAIAPACSVTRNGDNGGTGDAGAAQTATTGSPSSSAPPTQSGSVDPTAPPNVAVAQPLSGDFIGAVIAVSQRVKPAVVQVTSEQTRFDLFNQPFTVPGGVGSGVIYDQDGYILTNYHVIAGAESLRVSLPDGRSFPADVVGTDPQTDLAVLKIDGEDLPTAPLGDSNKLQVGEWVVAIGNALALPGGPTVTVGVVSALNRTVQEPGEGGRAGPFLFNVIQTDAAINPGNSGGPLVNLAGEVIGINTLVAGTTQSGLQAEGIGFALAISTVKPLADEIVATGQVTHPYIGIRYTQLTPAIAAQLGIEGATSGAVVIEVVGGSPAEEAGLQPRDVITEIDGQPLTTESSLAEIINTHRPGDTITLTVVRGSQPTQVQVTLGTMP</sequence>
<feature type="compositionally biased region" description="Low complexity" evidence="3">
    <location>
        <begin position="40"/>
        <end position="62"/>
    </location>
</feature>
<keyword evidence="2 6" id="KW-0378">Hydrolase</keyword>
<feature type="signal peptide" evidence="4">
    <location>
        <begin position="1"/>
        <end position="27"/>
    </location>
</feature>
<name>D1CAA3_SPHTD</name>
<proteinExistence type="predicted"/>
<dbReference type="InterPro" id="IPR001478">
    <property type="entry name" value="PDZ"/>
</dbReference>
<dbReference type="Pfam" id="PF13365">
    <property type="entry name" value="Trypsin_2"/>
    <property type="match status" value="1"/>
</dbReference>
<evidence type="ECO:0000313" key="6">
    <source>
        <dbReference type="EMBL" id="ACZ40746.1"/>
    </source>
</evidence>
<dbReference type="FunCoup" id="D1CAA3">
    <property type="interactions" value="422"/>
</dbReference>
<keyword evidence="1" id="KW-0645">Protease</keyword>
<organism evidence="6 7">
    <name type="scientific">Sphaerobacter thermophilus (strain ATCC 49802 / DSM 20745 / KCCM 41009 / NCIMB 13125 / S 6022)</name>
    <dbReference type="NCBI Taxonomy" id="479434"/>
    <lineage>
        <taxon>Bacteria</taxon>
        <taxon>Pseudomonadati</taxon>
        <taxon>Thermomicrobiota</taxon>
        <taxon>Thermomicrobia</taxon>
        <taxon>Sphaerobacterales</taxon>
        <taxon>Sphaerobacterineae</taxon>
        <taxon>Sphaerobacteraceae</taxon>
        <taxon>Sphaerobacter</taxon>
    </lineage>
</organism>
<feature type="chain" id="PRO_5003021259" evidence="4">
    <location>
        <begin position="28"/>
        <end position="401"/>
    </location>
</feature>
<reference evidence="6 7" key="2">
    <citation type="journal article" date="2010" name="Stand. Genomic Sci.">
        <title>Complete genome sequence of Desulfohalobium retbaense type strain (HR(100)).</title>
        <authorList>
            <person name="Spring S."/>
            <person name="Nolan M."/>
            <person name="Lapidus A."/>
            <person name="Glavina Del Rio T."/>
            <person name="Copeland A."/>
            <person name="Tice H."/>
            <person name="Cheng J.F."/>
            <person name="Lucas S."/>
            <person name="Land M."/>
            <person name="Chen F."/>
            <person name="Bruce D."/>
            <person name="Goodwin L."/>
            <person name="Pitluck S."/>
            <person name="Ivanova N."/>
            <person name="Mavromatis K."/>
            <person name="Mikhailova N."/>
            <person name="Pati A."/>
            <person name="Chen A."/>
            <person name="Palaniappan K."/>
            <person name="Hauser L."/>
            <person name="Chang Y.J."/>
            <person name="Jeffries C.D."/>
            <person name="Munk C."/>
            <person name="Kiss H."/>
            <person name="Chain P."/>
            <person name="Han C."/>
            <person name="Brettin T."/>
            <person name="Detter J.C."/>
            <person name="Schuler E."/>
            <person name="Goker M."/>
            <person name="Rohde M."/>
            <person name="Bristow J."/>
            <person name="Eisen J.A."/>
            <person name="Markowitz V."/>
            <person name="Hugenholtz P."/>
            <person name="Kyrpides N.C."/>
            <person name="Klenk H.P."/>
        </authorList>
    </citation>
    <scope>NUCLEOTIDE SEQUENCE [LARGE SCALE GENOMIC DNA]</scope>
    <source>
        <strain evidence="7">ATCC 49802 / DSM 20745 / S 6022</strain>
    </source>
</reference>
<reference evidence="7" key="1">
    <citation type="submission" date="2009-11" db="EMBL/GenBank/DDBJ databases">
        <title>The complete chromosome 2 of Sphaerobacter thermophilus DSM 20745.</title>
        <authorList>
            <person name="Lucas S."/>
            <person name="Copeland A."/>
            <person name="Lapidus A."/>
            <person name="Glavina del Rio T."/>
            <person name="Dalin E."/>
            <person name="Tice H."/>
            <person name="Bruce D."/>
            <person name="Goodwin L."/>
            <person name="Pitluck S."/>
            <person name="Kyrpides N."/>
            <person name="Mavromatis K."/>
            <person name="Ivanova N."/>
            <person name="Mikhailova N."/>
            <person name="LaButti K.M."/>
            <person name="Clum A."/>
            <person name="Sun H.I."/>
            <person name="Brettin T."/>
            <person name="Detter J.C."/>
            <person name="Han C."/>
            <person name="Larimer F."/>
            <person name="Land M."/>
            <person name="Hauser L."/>
            <person name="Markowitz V."/>
            <person name="Cheng J.F."/>
            <person name="Hugenholtz P."/>
            <person name="Woyke T."/>
            <person name="Wu D."/>
            <person name="Steenblock K."/>
            <person name="Schneider S."/>
            <person name="Pukall R."/>
            <person name="Goeker M."/>
            <person name="Klenk H.P."/>
            <person name="Eisen J.A."/>
        </authorList>
    </citation>
    <scope>NUCLEOTIDE SEQUENCE [LARGE SCALE GENOMIC DNA]</scope>
    <source>
        <strain evidence="7">ATCC 49802 / DSM 20745 / S 6022</strain>
    </source>
</reference>
<dbReference type="PROSITE" id="PS50106">
    <property type="entry name" value="PDZ"/>
    <property type="match status" value="1"/>
</dbReference>
<dbReference type="STRING" id="479434.Sthe_3346"/>
<protein>
    <submittedName>
        <fullName evidence="6">HtrA2 peptidase</fullName>
        <ecNumber evidence="6">3.4.21.108</ecNumber>
    </submittedName>
</protein>
<dbReference type="SUPFAM" id="SSF50156">
    <property type="entry name" value="PDZ domain-like"/>
    <property type="match status" value="1"/>
</dbReference>
<dbReference type="Gene3D" id="2.40.10.120">
    <property type="match status" value="1"/>
</dbReference>
<evidence type="ECO:0000256" key="1">
    <source>
        <dbReference type="ARBA" id="ARBA00022670"/>
    </source>
</evidence>
<dbReference type="HOGENOM" id="CLU_020120_2_2_0"/>
<dbReference type="EMBL" id="CP001824">
    <property type="protein sequence ID" value="ACZ40746.1"/>
    <property type="molecule type" value="Genomic_DNA"/>
</dbReference>
<dbReference type="EC" id="3.4.21.108" evidence="6"/>
<dbReference type="PRINTS" id="PR00834">
    <property type="entry name" value="PROTEASES2C"/>
</dbReference>
<gene>
    <name evidence="6" type="ordered locus">Sthe_3346</name>
</gene>
<dbReference type="Gene3D" id="2.30.42.10">
    <property type="match status" value="1"/>
</dbReference>
<dbReference type="KEGG" id="sti:Sthe_3346"/>
<evidence type="ECO:0000256" key="3">
    <source>
        <dbReference type="SAM" id="MobiDB-lite"/>
    </source>
</evidence>
<dbReference type="InterPro" id="IPR036034">
    <property type="entry name" value="PDZ_sf"/>
</dbReference>
<dbReference type="InterPro" id="IPR051201">
    <property type="entry name" value="Chloro_Bact_Ser_Proteases"/>
</dbReference>
<dbReference type="OrthoDB" id="9758917at2"/>
<evidence type="ECO:0000256" key="4">
    <source>
        <dbReference type="SAM" id="SignalP"/>
    </source>
</evidence>
<dbReference type="InterPro" id="IPR001940">
    <property type="entry name" value="Peptidase_S1C"/>
</dbReference>
<keyword evidence="4" id="KW-0732">Signal</keyword>
<feature type="domain" description="PDZ" evidence="5">
    <location>
        <begin position="311"/>
        <end position="388"/>
    </location>
</feature>
<dbReference type="PANTHER" id="PTHR43343">
    <property type="entry name" value="PEPTIDASE S12"/>
    <property type="match status" value="1"/>
</dbReference>
<dbReference type="SUPFAM" id="SSF50494">
    <property type="entry name" value="Trypsin-like serine proteases"/>
    <property type="match status" value="1"/>
</dbReference>
<dbReference type="GO" id="GO:0004252">
    <property type="term" value="F:serine-type endopeptidase activity"/>
    <property type="evidence" value="ECO:0007669"/>
    <property type="project" value="InterPro"/>
</dbReference>
<dbReference type="InterPro" id="IPR009003">
    <property type="entry name" value="Peptidase_S1_PA"/>
</dbReference>
<evidence type="ECO:0000259" key="5">
    <source>
        <dbReference type="PROSITE" id="PS50106"/>
    </source>
</evidence>
<dbReference type="InParanoid" id="D1CAA3"/>